<feature type="active site" description="Proton donor" evidence="6">
    <location>
        <position position="312"/>
    </location>
</feature>
<keyword evidence="5" id="KW-0326">Glycosidase</keyword>
<keyword evidence="4" id="KW-0378">Hydrolase</keyword>
<evidence type="ECO:0000256" key="1">
    <source>
        <dbReference type="ARBA" id="ARBA00001231"/>
    </source>
</evidence>
<dbReference type="InterPro" id="IPR015882">
    <property type="entry name" value="HEX_bac_N"/>
</dbReference>
<dbReference type="SUPFAM" id="SSF51445">
    <property type="entry name" value="(Trans)glycosidases"/>
    <property type="match status" value="1"/>
</dbReference>
<feature type="domain" description="Glycoside hydrolase family 20 catalytic" evidence="7">
    <location>
        <begin position="136"/>
        <end position="481"/>
    </location>
</feature>
<evidence type="ECO:0000313" key="9">
    <source>
        <dbReference type="EMBL" id="OUE19340.1"/>
    </source>
</evidence>
<sequence>MTVPLSVIPAPVSLVPGSGSLLLDAGTRIQAPDALAATVAWLQSALRPATGFPFASTAEEAPGGISLALDADLAAGAHRLDATPEGVRIRGGDEAAVFAACQTLLQLLPPQVFRRAPVAGVEWTLPAVAIEDAPRFRWRGAMLDVARHFLPKHDVLRFIDLMAMHKLSTLHWHLTDDQGWRVEIRRYPRLTEVGSWRAETQVGASEDAPGDGRPHGGWYTQDDIREVVAYAAVRHIDVVPEIDVPGHSLAAIAAYPELGVGSADQPRAVHTRWGIIHDVLNMEESTLDFYRGVLDEVMELFPSRYVGIGGDECPRDQWAADPRTQELMRERGLTDELELQSWFIGGLDAHITAAGRTMYGWDEILEGEVSSSAVVASWRGMTGAVTAARRGHDVVACPDDQVYLDYRQSDGPDEPIPVSIPLTLEDVLAFEPVPDALTPEEAEHVLGGQANVWTEHMDSPRTIDYLVFPRLTALAEAVWSPKPEGGVRDVDDFRARLAVHLARLDAVGVEYRRDSGPLPWQTRPGVVGRPATREERQAYIDGIVASIAS</sequence>
<dbReference type="Pfam" id="PF00728">
    <property type="entry name" value="Glyco_hydro_20"/>
    <property type="match status" value="1"/>
</dbReference>
<proteinExistence type="inferred from homology"/>
<dbReference type="SUPFAM" id="SSF55545">
    <property type="entry name" value="beta-N-acetylhexosaminidase-like domain"/>
    <property type="match status" value="1"/>
</dbReference>
<dbReference type="GO" id="GO:0005975">
    <property type="term" value="P:carbohydrate metabolic process"/>
    <property type="evidence" value="ECO:0007669"/>
    <property type="project" value="InterPro"/>
</dbReference>
<evidence type="ECO:0000256" key="6">
    <source>
        <dbReference type="PIRSR" id="PIRSR625705-1"/>
    </source>
</evidence>
<dbReference type="PANTHER" id="PTHR22600">
    <property type="entry name" value="BETA-HEXOSAMINIDASE"/>
    <property type="match status" value="1"/>
</dbReference>
<gene>
    <name evidence="9" type="primary">exo I</name>
    <name evidence="9" type="ORF">BFL34_02382</name>
</gene>
<evidence type="ECO:0000259" key="7">
    <source>
        <dbReference type="Pfam" id="PF00728"/>
    </source>
</evidence>
<dbReference type="EMBL" id="MDJW01000011">
    <property type="protein sequence ID" value="OUE19340.1"/>
    <property type="molecule type" value="Genomic_DNA"/>
</dbReference>
<name>A0A251Y4Y1_9MICO</name>
<dbReference type="Proteomes" id="UP000194837">
    <property type="component" value="Unassembled WGS sequence"/>
</dbReference>
<dbReference type="Gene3D" id="3.20.20.80">
    <property type="entry name" value="Glycosidases"/>
    <property type="match status" value="1"/>
</dbReference>
<evidence type="ECO:0000259" key="8">
    <source>
        <dbReference type="Pfam" id="PF02838"/>
    </source>
</evidence>
<dbReference type="AlphaFoldDB" id="A0A251Y4Y1"/>
<dbReference type="PANTHER" id="PTHR22600:SF57">
    <property type="entry name" value="BETA-N-ACETYLHEXOSAMINIDASE"/>
    <property type="match status" value="1"/>
</dbReference>
<dbReference type="InterPro" id="IPR015883">
    <property type="entry name" value="Glyco_hydro_20_cat"/>
</dbReference>
<dbReference type="PRINTS" id="PR00738">
    <property type="entry name" value="GLHYDRLASE20"/>
</dbReference>
<comment type="similarity">
    <text evidence="2">Belongs to the glycosyl hydrolase 20 family.</text>
</comment>
<dbReference type="GO" id="GO:0030203">
    <property type="term" value="P:glycosaminoglycan metabolic process"/>
    <property type="evidence" value="ECO:0007669"/>
    <property type="project" value="TreeGrafter"/>
</dbReference>
<dbReference type="CDD" id="cd06563">
    <property type="entry name" value="GH20_chitobiase-like"/>
    <property type="match status" value="1"/>
</dbReference>
<evidence type="ECO:0000256" key="2">
    <source>
        <dbReference type="ARBA" id="ARBA00006285"/>
    </source>
</evidence>
<comment type="caution">
    <text evidence="9">The sequence shown here is derived from an EMBL/GenBank/DDBJ whole genome shotgun (WGS) entry which is preliminary data.</text>
</comment>
<evidence type="ECO:0000313" key="10">
    <source>
        <dbReference type="Proteomes" id="UP000194837"/>
    </source>
</evidence>
<comment type="catalytic activity">
    <reaction evidence="1">
        <text>Hydrolysis of terminal non-reducing N-acetyl-D-hexosamine residues in N-acetyl-beta-D-hexosaminides.</text>
        <dbReference type="EC" id="3.2.1.52"/>
    </reaction>
</comment>
<dbReference type="Gene3D" id="3.30.379.10">
    <property type="entry name" value="Chitobiase/beta-hexosaminidase domain 2-like"/>
    <property type="match status" value="1"/>
</dbReference>
<evidence type="ECO:0000256" key="4">
    <source>
        <dbReference type="ARBA" id="ARBA00022801"/>
    </source>
</evidence>
<dbReference type="InterPro" id="IPR017853">
    <property type="entry name" value="GH"/>
</dbReference>
<dbReference type="GO" id="GO:0004563">
    <property type="term" value="F:beta-N-acetylhexosaminidase activity"/>
    <property type="evidence" value="ECO:0007669"/>
    <property type="project" value="UniProtKB-EC"/>
</dbReference>
<dbReference type="InterPro" id="IPR025705">
    <property type="entry name" value="Beta_hexosaminidase_sua/sub"/>
</dbReference>
<reference evidence="9 10" key="1">
    <citation type="submission" date="2016-08" db="EMBL/GenBank/DDBJ databases">
        <title>Genome sequence of Clavibacter michiganensis spp strain CFBP7494.</title>
        <authorList>
            <person name="Thapa S.P."/>
            <person name="Coaker G."/>
            <person name="Jacques M.-A."/>
        </authorList>
    </citation>
    <scope>NUCLEOTIDE SEQUENCE [LARGE SCALE GENOMIC DNA]</scope>
    <source>
        <strain evidence="9">CFBP7494</strain>
    </source>
</reference>
<dbReference type="InterPro" id="IPR029018">
    <property type="entry name" value="Hex-like_dom2"/>
</dbReference>
<dbReference type="Pfam" id="PF02838">
    <property type="entry name" value="Glyco_hydro_20b"/>
    <property type="match status" value="1"/>
</dbReference>
<evidence type="ECO:0000256" key="5">
    <source>
        <dbReference type="ARBA" id="ARBA00023295"/>
    </source>
</evidence>
<protein>
    <recommendedName>
        <fullName evidence="3">beta-N-acetylhexosaminidase</fullName>
        <ecNumber evidence="3">3.2.1.52</ecNumber>
    </recommendedName>
</protein>
<evidence type="ECO:0000256" key="3">
    <source>
        <dbReference type="ARBA" id="ARBA00012663"/>
    </source>
</evidence>
<dbReference type="GO" id="GO:0016020">
    <property type="term" value="C:membrane"/>
    <property type="evidence" value="ECO:0007669"/>
    <property type="project" value="TreeGrafter"/>
</dbReference>
<dbReference type="EC" id="3.2.1.52" evidence="3"/>
<accession>A0A251Y4Y1</accession>
<dbReference type="RefSeq" id="WP_086522078.1">
    <property type="nucleotide sequence ID" value="NZ_MDJW01000011.1"/>
</dbReference>
<organism evidence="9 10">
    <name type="scientific">Clavibacter michiganensis</name>
    <dbReference type="NCBI Taxonomy" id="28447"/>
    <lineage>
        <taxon>Bacteria</taxon>
        <taxon>Bacillati</taxon>
        <taxon>Actinomycetota</taxon>
        <taxon>Actinomycetes</taxon>
        <taxon>Micrococcales</taxon>
        <taxon>Microbacteriaceae</taxon>
        <taxon>Clavibacter</taxon>
    </lineage>
</organism>
<feature type="domain" description="Beta-hexosaminidase bacterial type N-terminal" evidence="8">
    <location>
        <begin position="6"/>
        <end position="133"/>
    </location>
</feature>